<evidence type="ECO:0000256" key="3">
    <source>
        <dbReference type="ARBA" id="ARBA00023157"/>
    </source>
</evidence>
<keyword evidence="2" id="KW-0249">Electron transport</keyword>
<dbReference type="GO" id="GO:0015038">
    <property type="term" value="F:glutathione disulfide oxidoreductase activity"/>
    <property type="evidence" value="ECO:0007669"/>
    <property type="project" value="TreeGrafter"/>
</dbReference>
<dbReference type="PANTHER" id="PTHR45694">
    <property type="entry name" value="GLUTAREDOXIN 2"/>
    <property type="match status" value="1"/>
</dbReference>
<evidence type="ECO:0000313" key="6">
    <source>
        <dbReference type="EMBL" id="PVU87309.1"/>
    </source>
</evidence>
<dbReference type="CDD" id="cd03419">
    <property type="entry name" value="GRX_GRXh_1_2_like"/>
    <property type="match status" value="1"/>
</dbReference>
<dbReference type="EMBL" id="MBFT01000766">
    <property type="protein sequence ID" value="PVU87309.1"/>
    <property type="molecule type" value="Genomic_DNA"/>
</dbReference>
<dbReference type="PROSITE" id="PS51354">
    <property type="entry name" value="GLUTAREDOXIN_2"/>
    <property type="match status" value="1"/>
</dbReference>
<dbReference type="Proteomes" id="UP000245699">
    <property type="component" value="Unassembled WGS sequence"/>
</dbReference>
<dbReference type="InterPro" id="IPR036249">
    <property type="entry name" value="Thioredoxin-like_sf"/>
</dbReference>
<keyword evidence="7" id="KW-1185">Reference proteome</keyword>
<keyword evidence="4" id="KW-0676">Redox-active center</keyword>
<protein>
    <recommendedName>
        <fullName evidence="5">Glutaredoxin domain-containing protein</fullName>
    </recommendedName>
</protein>
<evidence type="ECO:0000256" key="1">
    <source>
        <dbReference type="ARBA" id="ARBA00022448"/>
    </source>
</evidence>
<dbReference type="InterPro" id="IPR011899">
    <property type="entry name" value="Glutaredoxin_euk/vir"/>
</dbReference>
<reference evidence="6 7" key="1">
    <citation type="journal article" date="2018" name="MBio">
        <title>Comparative Genomics Reveals the Core Gene Toolbox for the Fungus-Insect Symbiosis.</title>
        <authorList>
            <person name="Wang Y."/>
            <person name="Stata M."/>
            <person name="Wang W."/>
            <person name="Stajich J.E."/>
            <person name="White M.M."/>
            <person name="Moncalvo J.M."/>
        </authorList>
    </citation>
    <scope>NUCLEOTIDE SEQUENCE [LARGE SCALE GENOMIC DNA]</scope>
    <source>
        <strain evidence="6 7">AUS-77-4</strain>
    </source>
</reference>
<evidence type="ECO:0000313" key="7">
    <source>
        <dbReference type="Proteomes" id="UP000245699"/>
    </source>
</evidence>
<accession>A0A2T9Y4N5</accession>
<dbReference type="PRINTS" id="PR00160">
    <property type="entry name" value="GLUTAREDOXIN"/>
</dbReference>
<comment type="caution">
    <text evidence="6">The sequence shown here is derived from an EMBL/GenBank/DDBJ whole genome shotgun (WGS) entry which is preliminary data.</text>
</comment>
<evidence type="ECO:0000259" key="5">
    <source>
        <dbReference type="Pfam" id="PF00462"/>
    </source>
</evidence>
<organism evidence="6 7">
    <name type="scientific">Furculomyces boomerangus</name>
    <dbReference type="NCBI Taxonomy" id="61424"/>
    <lineage>
        <taxon>Eukaryota</taxon>
        <taxon>Fungi</taxon>
        <taxon>Fungi incertae sedis</taxon>
        <taxon>Zoopagomycota</taxon>
        <taxon>Kickxellomycotina</taxon>
        <taxon>Harpellomycetes</taxon>
        <taxon>Harpellales</taxon>
        <taxon>Harpellaceae</taxon>
        <taxon>Furculomyces</taxon>
    </lineage>
</organism>
<feature type="domain" description="Glutaredoxin" evidence="5">
    <location>
        <begin position="15"/>
        <end position="77"/>
    </location>
</feature>
<dbReference type="InterPro" id="IPR002109">
    <property type="entry name" value="Glutaredoxin"/>
</dbReference>
<proteinExistence type="predicted"/>
<dbReference type="GO" id="GO:0005737">
    <property type="term" value="C:cytoplasm"/>
    <property type="evidence" value="ECO:0007669"/>
    <property type="project" value="TreeGrafter"/>
</dbReference>
<evidence type="ECO:0000256" key="4">
    <source>
        <dbReference type="ARBA" id="ARBA00023284"/>
    </source>
</evidence>
<dbReference type="NCBIfam" id="TIGR02180">
    <property type="entry name" value="GRX_euk"/>
    <property type="match status" value="1"/>
</dbReference>
<name>A0A2T9Y4N5_9FUNG</name>
<sequence length="98" mass="11128">MISKQIKDQIESNKVVVYSKTYCPYCIRAKDALKKLTNNIVIVELDELDDGSEIQSYLAQLTGQRTVPNIFINNKHIGGCDDLMAKIRKNEIQNSLIL</sequence>
<keyword evidence="3" id="KW-1015">Disulfide bond</keyword>
<dbReference type="OrthoDB" id="418495at2759"/>
<dbReference type="InterPro" id="IPR011767">
    <property type="entry name" value="GLR_AS"/>
</dbReference>
<dbReference type="GO" id="GO:0004602">
    <property type="term" value="F:glutathione peroxidase activity"/>
    <property type="evidence" value="ECO:0007669"/>
    <property type="project" value="UniProtKB-ARBA"/>
</dbReference>
<dbReference type="PROSITE" id="PS00195">
    <property type="entry name" value="GLUTAREDOXIN_1"/>
    <property type="match status" value="1"/>
</dbReference>
<dbReference type="InterPro" id="IPR014025">
    <property type="entry name" value="Glutaredoxin_subgr"/>
</dbReference>
<evidence type="ECO:0000256" key="2">
    <source>
        <dbReference type="ARBA" id="ARBA00022982"/>
    </source>
</evidence>
<dbReference type="GO" id="GO:0034599">
    <property type="term" value="P:cellular response to oxidative stress"/>
    <property type="evidence" value="ECO:0007669"/>
    <property type="project" value="TreeGrafter"/>
</dbReference>
<dbReference type="STRING" id="61424.A0A2T9Y4N5"/>
<dbReference type="SUPFAM" id="SSF52833">
    <property type="entry name" value="Thioredoxin-like"/>
    <property type="match status" value="1"/>
</dbReference>
<dbReference type="Pfam" id="PF00462">
    <property type="entry name" value="Glutaredoxin"/>
    <property type="match status" value="1"/>
</dbReference>
<dbReference type="Gene3D" id="3.40.30.10">
    <property type="entry name" value="Glutaredoxin"/>
    <property type="match status" value="1"/>
</dbReference>
<keyword evidence="1" id="KW-0813">Transport</keyword>
<dbReference type="FunFam" id="3.40.30.10:FF:000026">
    <property type="entry name" value="Glutaredoxin 2"/>
    <property type="match status" value="1"/>
</dbReference>
<gene>
    <name evidence="6" type="ORF">BB559_006108</name>
</gene>
<dbReference type="AlphaFoldDB" id="A0A2T9Y4N5"/>
<dbReference type="PANTHER" id="PTHR45694:SF18">
    <property type="entry name" value="GLUTAREDOXIN-1-RELATED"/>
    <property type="match status" value="1"/>
</dbReference>